<keyword evidence="2" id="KW-1185">Reference proteome</keyword>
<protein>
    <submittedName>
        <fullName evidence="1">GumN protein</fullName>
    </submittedName>
</protein>
<name>A0ABQ6FI70_9RHOO</name>
<evidence type="ECO:0000313" key="1">
    <source>
        <dbReference type="EMBL" id="GLT24106.1"/>
    </source>
</evidence>
<organism evidence="1 2">
    <name type="scientific">Zoogloea oryzae</name>
    <dbReference type="NCBI Taxonomy" id="310767"/>
    <lineage>
        <taxon>Bacteria</taxon>
        <taxon>Pseudomonadati</taxon>
        <taxon>Pseudomonadota</taxon>
        <taxon>Betaproteobacteria</taxon>
        <taxon>Rhodocyclales</taxon>
        <taxon>Zoogloeaceae</taxon>
        <taxon>Zoogloea</taxon>
    </lineage>
</organism>
<accession>A0ABQ6FI70</accession>
<dbReference type="EMBL" id="BSPX01000072">
    <property type="protein sequence ID" value="GLT24106.1"/>
    <property type="molecule type" value="Genomic_DNA"/>
</dbReference>
<proteinExistence type="predicted"/>
<dbReference type="Proteomes" id="UP001157167">
    <property type="component" value="Unassembled WGS sequence"/>
</dbReference>
<evidence type="ECO:0000313" key="2">
    <source>
        <dbReference type="Proteomes" id="UP001157167"/>
    </source>
</evidence>
<sequence>MNASGWSRIGRALLAGALLLWAGLAAAKGPLFLWELRDGEGTLRAWLYGTIHVCDAGCFPLPADVRAAFAGADSLALELDPEDPGLTRLLMQAARLPAGERLDDILPPALRPRVALAMDRLGLPRAVLQGMQPWMVSTLLTLKAAERAGYGAGQGIDLSLARDARARGIELWPLERVEQQVAALSAGGDKAQVAYLTEVVSLIEDDAAPEYFASILRAWRTGDVAEIDRILREESGGPDAAPLLEALLDARNVEMAEAIERGLKPGRRPFIAVGAGHIGGKGGLLEILAARGYALRQVHDAND</sequence>
<dbReference type="InterPro" id="IPR002816">
    <property type="entry name" value="TraB/PrgY/GumN_fam"/>
</dbReference>
<dbReference type="CDD" id="cd14789">
    <property type="entry name" value="Tiki"/>
    <property type="match status" value="1"/>
</dbReference>
<dbReference type="PANTHER" id="PTHR40590:SF1">
    <property type="entry name" value="CYTOPLASMIC PROTEIN"/>
    <property type="match status" value="1"/>
</dbReference>
<dbReference type="PANTHER" id="PTHR40590">
    <property type="entry name" value="CYTOPLASMIC PROTEIN-RELATED"/>
    <property type="match status" value="1"/>
</dbReference>
<gene>
    <name evidence="1" type="ORF">GCM10007933_35780</name>
</gene>
<dbReference type="RefSeq" id="WP_284189272.1">
    <property type="nucleotide sequence ID" value="NZ_BSPX01000072.1"/>
</dbReference>
<dbReference type="InterPro" id="IPR047111">
    <property type="entry name" value="YbaP-like"/>
</dbReference>
<dbReference type="Pfam" id="PF01963">
    <property type="entry name" value="TraB_PrgY_gumN"/>
    <property type="match status" value="1"/>
</dbReference>
<reference evidence="2" key="1">
    <citation type="journal article" date="2019" name="Int. J. Syst. Evol. Microbiol.">
        <title>The Global Catalogue of Microorganisms (GCM) 10K type strain sequencing project: providing services to taxonomists for standard genome sequencing and annotation.</title>
        <authorList>
            <consortium name="The Broad Institute Genomics Platform"/>
            <consortium name="The Broad Institute Genome Sequencing Center for Infectious Disease"/>
            <person name="Wu L."/>
            <person name="Ma J."/>
        </authorList>
    </citation>
    <scope>NUCLEOTIDE SEQUENCE [LARGE SCALE GENOMIC DNA]</scope>
    <source>
        <strain evidence="2">NBRC 102407</strain>
    </source>
</reference>
<comment type="caution">
    <text evidence="1">The sequence shown here is derived from an EMBL/GenBank/DDBJ whole genome shotgun (WGS) entry which is preliminary data.</text>
</comment>